<gene>
    <name evidence="3" type="ORF">IW261DRAFT_1413459</name>
</gene>
<feature type="transmembrane region" description="Helical" evidence="2">
    <location>
        <begin position="151"/>
        <end position="169"/>
    </location>
</feature>
<evidence type="ECO:0000313" key="3">
    <source>
        <dbReference type="EMBL" id="KAK0491078.1"/>
    </source>
</evidence>
<keyword evidence="2" id="KW-1133">Transmembrane helix</keyword>
<feature type="compositionally biased region" description="Polar residues" evidence="1">
    <location>
        <begin position="494"/>
        <end position="507"/>
    </location>
</feature>
<sequence length="583" mass="64183">MGPPSIADEVGEHPDHRQIATFFLGWVFITAINNMATSTFLQNIAALVFSRSRRSSRENLEEIEHCDNGLDSPFKLTTDCPVLLFMLSLFFISASIAFFTSLLFFRSGAIPLCSFVVAWGGLSVQFARLVALILLLFTLRRSGIKRLETSAYLAWLLCGLGLEFANYAVGTGDLLPFPPPKGEKFLCYRQRNNNALPISLTASSMFSLLEVYVMARTLVLTQSYTQGQREWLGDIHVVRACSLLVFDLSTFVPSAFFTGILGEFIPFSIASVLVLGKSFQYGVATKLNCCIACFSRHQRPTERSSSFDCATPSSAFSQDLPFEKEDNPQQLTIIPMPPRISRFTMGAITRPLSPIPPLPMHPYSAQYSSNITMDGCRWSSGYDTARSSRTVDTRTARSIDEAVFEVAQRGRPLPIYREARRSVPPGPETPSISSSKFMGLSMEDLVAPLARPRLIVVPSSTSVDLDVKPDTPVSGARDSVAYDPLLKSRFSVSTGSMSLKTTSSMPSSPDRIRRTPTGRSVGSEWSSMSGEEVPAMPGRPMQFRAAGYLNLTQSRWPTLPNKSKACCNDSPQALPLPEKDGEQ</sequence>
<dbReference type="AlphaFoldDB" id="A0AA39PXS3"/>
<feature type="transmembrane region" description="Helical" evidence="2">
    <location>
        <begin position="82"/>
        <end position="105"/>
    </location>
</feature>
<keyword evidence="2" id="KW-0472">Membrane</keyword>
<feature type="transmembrane region" description="Helical" evidence="2">
    <location>
        <begin position="23"/>
        <end position="49"/>
    </location>
</feature>
<evidence type="ECO:0000256" key="2">
    <source>
        <dbReference type="SAM" id="Phobius"/>
    </source>
</evidence>
<organism evidence="3 4">
    <name type="scientific">Armillaria novae-zelandiae</name>
    <dbReference type="NCBI Taxonomy" id="153914"/>
    <lineage>
        <taxon>Eukaryota</taxon>
        <taxon>Fungi</taxon>
        <taxon>Dikarya</taxon>
        <taxon>Basidiomycota</taxon>
        <taxon>Agaricomycotina</taxon>
        <taxon>Agaricomycetes</taxon>
        <taxon>Agaricomycetidae</taxon>
        <taxon>Agaricales</taxon>
        <taxon>Marasmiineae</taxon>
        <taxon>Physalacriaceae</taxon>
        <taxon>Armillaria</taxon>
    </lineage>
</organism>
<feature type="region of interest" description="Disordered" evidence="1">
    <location>
        <begin position="494"/>
        <end position="538"/>
    </location>
</feature>
<evidence type="ECO:0000256" key="1">
    <source>
        <dbReference type="SAM" id="MobiDB-lite"/>
    </source>
</evidence>
<protein>
    <submittedName>
        <fullName evidence="3">Uncharacterized protein</fullName>
    </submittedName>
</protein>
<feature type="compositionally biased region" description="Polar residues" evidence="1">
    <location>
        <begin position="517"/>
        <end position="529"/>
    </location>
</feature>
<dbReference type="Proteomes" id="UP001175227">
    <property type="component" value="Unassembled WGS sequence"/>
</dbReference>
<keyword evidence="2" id="KW-0812">Transmembrane</keyword>
<name>A0AA39PXS3_9AGAR</name>
<feature type="transmembrane region" description="Helical" evidence="2">
    <location>
        <begin position="198"/>
        <end position="219"/>
    </location>
</feature>
<feature type="region of interest" description="Disordered" evidence="1">
    <location>
        <begin position="559"/>
        <end position="583"/>
    </location>
</feature>
<proteinExistence type="predicted"/>
<keyword evidence="4" id="KW-1185">Reference proteome</keyword>
<reference evidence="3" key="1">
    <citation type="submission" date="2023-06" db="EMBL/GenBank/DDBJ databases">
        <authorList>
            <consortium name="Lawrence Berkeley National Laboratory"/>
            <person name="Ahrendt S."/>
            <person name="Sahu N."/>
            <person name="Indic B."/>
            <person name="Wong-Bajracharya J."/>
            <person name="Merenyi Z."/>
            <person name="Ke H.-M."/>
            <person name="Monk M."/>
            <person name="Kocsube S."/>
            <person name="Drula E."/>
            <person name="Lipzen A."/>
            <person name="Balint B."/>
            <person name="Henrissat B."/>
            <person name="Andreopoulos B."/>
            <person name="Martin F.M."/>
            <person name="Harder C.B."/>
            <person name="Rigling D."/>
            <person name="Ford K.L."/>
            <person name="Foster G.D."/>
            <person name="Pangilinan J."/>
            <person name="Papanicolaou A."/>
            <person name="Barry K."/>
            <person name="LaButti K."/>
            <person name="Viragh M."/>
            <person name="Koriabine M."/>
            <person name="Yan M."/>
            <person name="Riley R."/>
            <person name="Champramary S."/>
            <person name="Plett K.L."/>
            <person name="Tsai I.J."/>
            <person name="Slot J."/>
            <person name="Sipos G."/>
            <person name="Plett J."/>
            <person name="Nagy L.G."/>
            <person name="Grigoriev I.V."/>
        </authorList>
    </citation>
    <scope>NUCLEOTIDE SEQUENCE</scope>
    <source>
        <strain evidence="3">ICMP 16352</strain>
    </source>
</reference>
<feature type="transmembrane region" description="Helical" evidence="2">
    <location>
        <begin position="117"/>
        <end position="139"/>
    </location>
</feature>
<evidence type="ECO:0000313" key="4">
    <source>
        <dbReference type="Proteomes" id="UP001175227"/>
    </source>
</evidence>
<accession>A0AA39PXS3</accession>
<comment type="caution">
    <text evidence="3">The sequence shown here is derived from an EMBL/GenBank/DDBJ whole genome shotgun (WGS) entry which is preliminary data.</text>
</comment>
<dbReference type="EMBL" id="JAUEPR010000001">
    <property type="protein sequence ID" value="KAK0491078.1"/>
    <property type="molecule type" value="Genomic_DNA"/>
</dbReference>